<dbReference type="InterPro" id="IPR013763">
    <property type="entry name" value="Cyclin-like_dom"/>
</dbReference>
<sequence length="1084" mass="122556">MVFSDEDDDIFKKFNNLCNDLNMDKEAANEAWQTFDGIRQNCTLEGDKLHWLGCALYVACRNSAIPTVGGKAGTLVEGNLVSLTRLLRLCNFNLIQFFNKIKKWADMASLTLDFREKIGRLERNFAVSMVIFKKFQPIFHDMFAEIPNDNFKTTKSKKQRNIPCSPQRVFDFAWTLFICIKADFPDISDDLVNSYHLLLACCDLIFANAVLADRRDLLNPSFRGLPMGFGNKDYLPPSVPPCVIYHLCESHDGILVEAKGIKEYCFKNHLKKLFDKKILRGDPDDFSGLIDICNFEANVRSINKSYEEYVLSVGEFDERIFLEKVKIKESQEENQEYPSHSSKDSPDRPVLRARNYRGDEANSDIGTPTKIIGQTGIGDFTEKLQEKRNLNQQVGALTQLVPPTPLTGRKYLKSKEPSNITPVSTATQSVSRLQSMLNGRKATPSPVLLEIISSCSKNPQIEDLIKEMGEQFCLKYTQAADAQLETHIDFAKKRLQLAECLYYKLLENILVDEKKKPNFDYNALLHQEIFHQTLFACCLEIIIYSYNSQRTFPWILEALGIYPYHFYKVIEIIVRTEDQLSRDMVKHLNLIEENILESLAWRSESPLWAALTSSGLPVPSCEDVALPGQVMTNEDNSNSQESSGLVSNSVVRKLNLPVVQNSPAPTASERFQSPVPSGFIKKKLFTEHGVGVTRTVKPGQSLLNTSQLSGPSKTVPLSISTVETEDGKRYIPITISPDSGSVIIKTSSHNSASSPFASQNLTSLLNPSTVQTNNERTTAKRTGSLALFFRKFYHLASVRMHELCTQLELTETELRKKIWTCFEHSIVEHNDLMLDRHLDQILMCAVYVICKIVGPEKPFTEVMRCYRMQPQSSSNVYRSVLLKSRHKPENAPVSPVVNEIVIESQEPIQSLNTLPGNVSTGSITSTPADYEDRCDIIKFYNTVYVQKLQNFARRFTGRCPQNENITLSPLLVNQTHTKSPRKRISERHPVYIRVLDSTDPKVFPPSPTKPLSYCFSRSPAKDLLAINKMIQIGSMVNRKRLLNDDDKEGDLESGISPPKQSTGAAVTRRVQDLFVERLVAKSQD</sequence>
<evidence type="ECO:0008006" key="16">
    <source>
        <dbReference type="Google" id="ProtNLM"/>
    </source>
</evidence>
<feature type="domain" description="Retinoblastoma-associated protein N-terminal" evidence="10">
    <location>
        <begin position="63"/>
        <end position="208"/>
    </location>
</feature>
<evidence type="ECO:0000313" key="12">
    <source>
        <dbReference type="EMBL" id="JAS09551.1"/>
    </source>
</evidence>
<dbReference type="InterPro" id="IPR002719">
    <property type="entry name" value="RB_B"/>
</dbReference>
<evidence type="ECO:0000256" key="2">
    <source>
        <dbReference type="ARBA" id="ARBA00009475"/>
    </source>
</evidence>
<dbReference type="GO" id="GO:0005667">
    <property type="term" value="C:transcription regulator complex"/>
    <property type="evidence" value="ECO:0007669"/>
    <property type="project" value="TreeGrafter"/>
</dbReference>
<dbReference type="SMART" id="SM00385">
    <property type="entry name" value="CYCLIN"/>
    <property type="match status" value="1"/>
</dbReference>
<feature type="region of interest" description="Disordered" evidence="8">
    <location>
        <begin position="1045"/>
        <end position="1067"/>
    </location>
</feature>
<name>A0A1B6CS72_9HEMI</name>
<organism evidence="14">
    <name type="scientific">Clastoptera arizonana</name>
    <name type="common">Arizona spittle bug</name>
    <dbReference type="NCBI Taxonomy" id="38151"/>
    <lineage>
        <taxon>Eukaryota</taxon>
        <taxon>Metazoa</taxon>
        <taxon>Ecdysozoa</taxon>
        <taxon>Arthropoda</taxon>
        <taxon>Hexapoda</taxon>
        <taxon>Insecta</taxon>
        <taxon>Pterygota</taxon>
        <taxon>Neoptera</taxon>
        <taxon>Paraneoptera</taxon>
        <taxon>Hemiptera</taxon>
        <taxon>Auchenorrhyncha</taxon>
        <taxon>Cercopoidea</taxon>
        <taxon>Clastopteridae</taxon>
        <taxon>Clastoptera</taxon>
    </lineage>
</organism>
<proteinExistence type="inferred from homology"/>
<keyword evidence="6" id="KW-0539">Nucleus</keyword>
<evidence type="ECO:0000256" key="1">
    <source>
        <dbReference type="ARBA" id="ARBA00004123"/>
    </source>
</evidence>
<comment type="subcellular location">
    <subcellularLocation>
        <location evidence="1">Nucleus</location>
    </subcellularLocation>
</comment>
<dbReference type="GO" id="GO:2000134">
    <property type="term" value="P:negative regulation of G1/S transition of mitotic cell cycle"/>
    <property type="evidence" value="ECO:0007669"/>
    <property type="project" value="TreeGrafter"/>
</dbReference>
<evidence type="ECO:0000256" key="6">
    <source>
        <dbReference type="ARBA" id="ARBA00023242"/>
    </source>
</evidence>
<dbReference type="SUPFAM" id="SSF47954">
    <property type="entry name" value="Cyclin-like"/>
    <property type="match status" value="2"/>
</dbReference>
<feature type="domain" description="Retinoblastoma-associated protein A-box" evidence="11">
    <location>
        <begin position="421"/>
        <end position="611"/>
    </location>
</feature>
<dbReference type="SMART" id="SM01368">
    <property type="entry name" value="RB_A"/>
    <property type="match status" value="1"/>
</dbReference>
<keyword evidence="7" id="KW-0131">Cell cycle</keyword>
<dbReference type="GO" id="GO:0030154">
    <property type="term" value="P:cell differentiation"/>
    <property type="evidence" value="ECO:0007669"/>
    <property type="project" value="TreeGrafter"/>
</dbReference>
<evidence type="ECO:0000259" key="11">
    <source>
        <dbReference type="SMART" id="SM01368"/>
    </source>
</evidence>
<evidence type="ECO:0000256" key="7">
    <source>
        <dbReference type="ARBA" id="ARBA00023306"/>
    </source>
</evidence>
<dbReference type="EMBL" id="GEDC01027747">
    <property type="protein sequence ID" value="JAS09551.1"/>
    <property type="molecule type" value="Transcribed_RNA"/>
</dbReference>
<dbReference type="EMBL" id="GEDC01012041">
    <property type="protein sequence ID" value="JAS25257.1"/>
    <property type="molecule type" value="Transcribed_RNA"/>
</dbReference>
<dbReference type="SMART" id="SM01367">
    <property type="entry name" value="DUF3452"/>
    <property type="match status" value="1"/>
</dbReference>
<dbReference type="Gene3D" id="1.10.472.140">
    <property type="match status" value="1"/>
</dbReference>
<dbReference type="InterPro" id="IPR028309">
    <property type="entry name" value="RB_fam"/>
</dbReference>
<accession>A0A1B6CS72</accession>
<evidence type="ECO:0000313" key="14">
    <source>
        <dbReference type="EMBL" id="JAS16302.1"/>
    </source>
</evidence>
<dbReference type="CDD" id="cd00043">
    <property type="entry name" value="CYCLIN_SF"/>
    <property type="match status" value="1"/>
</dbReference>
<dbReference type="Pfam" id="PF11934">
    <property type="entry name" value="DUF3452"/>
    <property type="match status" value="1"/>
</dbReference>
<evidence type="ECO:0000256" key="8">
    <source>
        <dbReference type="SAM" id="MobiDB-lite"/>
    </source>
</evidence>
<dbReference type="GO" id="GO:0000977">
    <property type="term" value="F:RNA polymerase II transcription regulatory region sequence-specific DNA binding"/>
    <property type="evidence" value="ECO:0007669"/>
    <property type="project" value="TreeGrafter"/>
</dbReference>
<feature type="region of interest" description="Disordered" evidence="8">
    <location>
        <begin position="331"/>
        <end position="350"/>
    </location>
</feature>
<dbReference type="GO" id="GO:0000785">
    <property type="term" value="C:chromatin"/>
    <property type="evidence" value="ECO:0007669"/>
    <property type="project" value="TreeGrafter"/>
</dbReference>
<dbReference type="Gene3D" id="1.10.472.10">
    <property type="entry name" value="Cyclin-like"/>
    <property type="match status" value="3"/>
</dbReference>
<keyword evidence="5" id="KW-0804">Transcription</keyword>
<dbReference type="Pfam" id="PF01858">
    <property type="entry name" value="RB_A"/>
    <property type="match status" value="1"/>
</dbReference>
<evidence type="ECO:0000259" key="9">
    <source>
        <dbReference type="SMART" id="SM00385"/>
    </source>
</evidence>
<reference evidence="14" key="1">
    <citation type="submission" date="2015-12" db="EMBL/GenBank/DDBJ databases">
        <title>De novo transcriptome assembly of four potential Pierce s Disease insect vectors from Arizona vineyards.</title>
        <authorList>
            <person name="Tassone E.E."/>
        </authorList>
    </citation>
    <scope>NUCLEOTIDE SEQUENCE</scope>
</reference>
<protein>
    <recommendedName>
        <fullName evidence="16">Retinoblastoma-associated protein A-box domain-containing protein</fullName>
    </recommendedName>
</protein>
<dbReference type="GO" id="GO:0006357">
    <property type="term" value="P:regulation of transcription by RNA polymerase II"/>
    <property type="evidence" value="ECO:0007669"/>
    <property type="project" value="InterPro"/>
</dbReference>
<comment type="similarity">
    <text evidence="2">Belongs to the retinoblastoma protein (RB) family.</text>
</comment>
<evidence type="ECO:0000256" key="3">
    <source>
        <dbReference type="ARBA" id="ARBA00022491"/>
    </source>
</evidence>
<dbReference type="AlphaFoldDB" id="A0A1B6CS72"/>
<dbReference type="InterPro" id="IPR036915">
    <property type="entry name" value="Cyclin-like_sf"/>
</dbReference>
<keyword evidence="3" id="KW-0678">Repressor</keyword>
<evidence type="ECO:0000313" key="13">
    <source>
        <dbReference type="EMBL" id="JAS10502.1"/>
    </source>
</evidence>
<feature type="domain" description="Cyclin-like" evidence="9">
    <location>
        <begin position="798"/>
        <end position="882"/>
    </location>
</feature>
<dbReference type="PANTHER" id="PTHR13742:SF17">
    <property type="entry name" value="RE32990P-RELATED"/>
    <property type="match status" value="1"/>
</dbReference>
<dbReference type="InterPro" id="IPR024599">
    <property type="entry name" value="RB_N"/>
</dbReference>
<dbReference type="GO" id="GO:0005634">
    <property type="term" value="C:nucleus"/>
    <property type="evidence" value="ECO:0007669"/>
    <property type="project" value="UniProtKB-SubCell"/>
</dbReference>
<gene>
    <name evidence="13" type="ORF">g.33791</name>
    <name evidence="12" type="ORF">g.33799</name>
    <name evidence="15" type="ORF">g.33802</name>
    <name evidence="14" type="ORF">g.33806</name>
</gene>
<dbReference type="EMBL" id="GEDC01020996">
    <property type="protein sequence ID" value="JAS16302.1"/>
    <property type="molecule type" value="Transcribed_RNA"/>
</dbReference>
<dbReference type="InterPro" id="IPR002720">
    <property type="entry name" value="RB_A"/>
</dbReference>
<dbReference type="EMBL" id="GEDC01026796">
    <property type="protein sequence ID" value="JAS10502.1"/>
    <property type="molecule type" value="Transcribed_RNA"/>
</dbReference>
<evidence type="ECO:0000313" key="15">
    <source>
        <dbReference type="EMBL" id="JAS25257.1"/>
    </source>
</evidence>
<evidence type="ECO:0000256" key="4">
    <source>
        <dbReference type="ARBA" id="ARBA00023015"/>
    </source>
</evidence>
<evidence type="ECO:0000256" key="5">
    <source>
        <dbReference type="ARBA" id="ARBA00023163"/>
    </source>
</evidence>
<feature type="compositionally biased region" description="Basic and acidic residues" evidence="8">
    <location>
        <begin position="341"/>
        <end position="350"/>
    </location>
</feature>
<dbReference type="PANTHER" id="PTHR13742">
    <property type="entry name" value="RETINOBLASTOMA-ASSOCIATED PROTEIN RB -RELATED"/>
    <property type="match status" value="1"/>
</dbReference>
<keyword evidence="4" id="KW-0805">Transcription regulation</keyword>
<evidence type="ECO:0000259" key="10">
    <source>
        <dbReference type="SMART" id="SM01367"/>
    </source>
</evidence>
<dbReference type="Pfam" id="PF01857">
    <property type="entry name" value="RB_B"/>
    <property type="match status" value="1"/>
</dbReference>
<dbReference type="FunFam" id="1.10.472.10:FF:000035">
    <property type="entry name" value="RB transcriptional corepressor-like 1"/>
    <property type="match status" value="1"/>
</dbReference>